<dbReference type="InterPro" id="IPR008146">
    <property type="entry name" value="Gln_synth_cat_dom"/>
</dbReference>
<dbReference type="AlphaFoldDB" id="A0A7J6MZE4"/>
<dbReference type="FunFam" id="1.10.10.1760:FF:000001">
    <property type="entry name" value="60S ribosomal protein L36"/>
    <property type="match status" value="1"/>
</dbReference>
<dbReference type="Proteomes" id="UP000591131">
    <property type="component" value="Unassembled WGS sequence"/>
</dbReference>
<dbReference type="EMBL" id="JAAPAO010000023">
    <property type="protein sequence ID" value="KAF4677002.1"/>
    <property type="molecule type" value="Genomic_DNA"/>
</dbReference>
<dbReference type="OrthoDB" id="415358at2759"/>
<organism evidence="8 9">
    <name type="scientific">Perkinsus chesapeaki</name>
    <name type="common">Clam parasite</name>
    <name type="synonym">Perkinsus andrewsi</name>
    <dbReference type="NCBI Taxonomy" id="330153"/>
    <lineage>
        <taxon>Eukaryota</taxon>
        <taxon>Sar</taxon>
        <taxon>Alveolata</taxon>
        <taxon>Perkinsozoa</taxon>
        <taxon>Perkinsea</taxon>
        <taxon>Perkinsida</taxon>
        <taxon>Perkinsidae</taxon>
        <taxon>Perkinsus</taxon>
    </lineage>
</organism>
<dbReference type="SUPFAM" id="SSF55931">
    <property type="entry name" value="Glutamine synthetase/guanido kinase"/>
    <property type="match status" value="1"/>
</dbReference>
<dbReference type="Gene3D" id="3.30.590.10">
    <property type="entry name" value="Glutamine synthetase/guanido kinase, catalytic domain"/>
    <property type="match status" value="1"/>
</dbReference>
<dbReference type="Gene3D" id="1.20.120.1560">
    <property type="match status" value="1"/>
</dbReference>
<dbReference type="PANTHER" id="PTHR42974:SF1">
    <property type="entry name" value="TYPE-3 GLUTAMINE SYNTHETASE"/>
    <property type="match status" value="1"/>
</dbReference>
<comment type="similarity">
    <text evidence="1">Belongs to the eukaryotic ribosomal protein eL36 family.</text>
</comment>
<evidence type="ECO:0000256" key="4">
    <source>
        <dbReference type="PROSITE-ProRule" id="PRU01330"/>
    </source>
</evidence>
<dbReference type="PROSITE" id="PS51986">
    <property type="entry name" value="GS_BETA_GRASP"/>
    <property type="match status" value="1"/>
</dbReference>
<dbReference type="GO" id="GO:1990904">
    <property type="term" value="C:ribonucleoprotein complex"/>
    <property type="evidence" value="ECO:0007669"/>
    <property type="project" value="UniProtKB-KW"/>
</dbReference>
<comment type="similarity">
    <text evidence="4 5">Belongs to the glutamine synthetase family.</text>
</comment>
<evidence type="ECO:0000256" key="3">
    <source>
        <dbReference type="ARBA" id="ARBA00023274"/>
    </source>
</evidence>
<gene>
    <name evidence="8" type="ORF">FOL47_003999</name>
</gene>
<dbReference type="Pfam" id="PF12437">
    <property type="entry name" value="GSIII_N"/>
    <property type="match status" value="1"/>
</dbReference>
<feature type="domain" description="GS catalytic" evidence="7">
    <location>
        <begin position="348"/>
        <end position="726"/>
    </location>
</feature>
<dbReference type="InterPro" id="IPR008147">
    <property type="entry name" value="Gln_synt_N"/>
</dbReference>
<dbReference type="PROSITE" id="PS00181">
    <property type="entry name" value="GLNA_ATP"/>
    <property type="match status" value="1"/>
</dbReference>
<dbReference type="Pfam" id="PF01158">
    <property type="entry name" value="Ribosomal_L36e"/>
    <property type="match status" value="1"/>
</dbReference>
<sequence>MAAKSGLAAGINKGHTLNVRQPKALKSSYSAKKHLAREVAREVCGFAPYERHMMELIKIGSAASFKRALKYGKKRLGTHKRAKAKREELQADIMAQRGGSCSTTTTMINDALFAGYRSSQQLVRQTLFPVLDGNYPFPRCCVKRETQAIASSAGSHYRPLPSADALPVKQKAVMSMIDRSTNTSHTADLSETQNNFGKYVFSIRVMQNRLPSEVFKHLKICMEAGRPLDPSLADTVAAAMKDWAVGLGATHFTHVFYPHTGSTAEKHESFIEPRGDGTAFTMFNGKSLIQGEPDASSFPHGGIRDTYEARGYTAWDVTSPAYLMERGGCLTLCIPTAFVAWTGEAMDLKTPLLRSMQAVAAEAEKMLVHFVGDEPMDQVVSFCGAEQEYFLVDKKLFAMRPDLVICSRTLFGRCPAKTQQFDDHYFGAIPDRVLKFMTETESLLYKLGVPIKCRHNEVAPGQFEIVPLFETANIASDHQHILMQVLDNIASKHGFKALFHEKPFRGVNGSGKHVNWSIGNTTQGNLLNPTDNPADNLPFLIFLSAVIRAVDLHSGLLRATVASFSNDHRLGAQEAPPAIISVYLGDQLQDVFEQIRATINSDNRRGSGGYNLETRTLIAPACMRYLSEVSGTLNSSKAAGGAPRFVQEQYAALGKGIDDLGDALKEVETAMNHINEKGDVMAHARYAADILNPATEKLRTVVDALELLVADDQWPLPTYQEMLFMK</sequence>
<dbReference type="GO" id="GO:0004356">
    <property type="term" value="F:glutamine synthetase activity"/>
    <property type="evidence" value="ECO:0007669"/>
    <property type="project" value="InterPro"/>
</dbReference>
<dbReference type="GO" id="GO:0006542">
    <property type="term" value="P:glutamine biosynthetic process"/>
    <property type="evidence" value="ECO:0007669"/>
    <property type="project" value="InterPro"/>
</dbReference>
<keyword evidence="2" id="KW-0689">Ribosomal protein</keyword>
<evidence type="ECO:0000256" key="2">
    <source>
        <dbReference type="ARBA" id="ARBA00022980"/>
    </source>
</evidence>
<comment type="caution">
    <text evidence="8">The sequence shown here is derived from an EMBL/GenBank/DDBJ whole genome shotgun (WGS) entry which is preliminary data.</text>
</comment>
<dbReference type="GO" id="GO:0003735">
    <property type="term" value="F:structural constituent of ribosome"/>
    <property type="evidence" value="ECO:0007669"/>
    <property type="project" value="InterPro"/>
</dbReference>
<accession>A0A7J6MZE4</accession>
<dbReference type="GO" id="GO:0005840">
    <property type="term" value="C:ribosome"/>
    <property type="evidence" value="ECO:0007669"/>
    <property type="project" value="UniProtKB-KW"/>
</dbReference>
<dbReference type="InterPro" id="IPR022147">
    <property type="entry name" value="GSIII_N"/>
</dbReference>
<dbReference type="PROSITE" id="PS51987">
    <property type="entry name" value="GS_CATALYTIC"/>
    <property type="match status" value="1"/>
</dbReference>
<evidence type="ECO:0008006" key="10">
    <source>
        <dbReference type="Google" id="ProtNLM"/>
    </source>
</evidence>
<protein>
    <recommendedName>
        <fullName evidence="10">Glutamine synthetase</fullName>
    </recommendedName>
</protein>
<keyword evidence="9" id="KW-1185">Reference proteome</keyword>
<dbReference type="InterPro" id="IPR000509">
    <property type="entry name" value="Ribosomal_eL36"/>
</dbReference>
<reference evidence="8 9" key="1">
    <citation type="submission" date="2020-04" db="EMBL/GenBank/DDBJ databases">
        <title>Perkinsus chesapeaki whole genome sequence.</title>
        <authorList>
            <person name="Bogema D.R."/>
        </authorList>
    </citation>
    <scope>NUCLEOTIDE SEQUENCE [LARGE SCALE GENOMIC DNA]</scope>
    <source>
        <strain evidence="8">ATCC PRA-425</strain>
    </source>
</reference>
<dbReference type="InterPro" id="IPR027303">
    <property type="entry name" value="Gln_synth_gly_rich_site"/>
</dbReference>
<name>A0A7J6MZE4_PERCH</name>
<evidence type="ECO:0000259" key="6">
    <source>
        <dbReference type="PROSITE" id="PS51986"/>
    </source>
</evidence>
<dbReference type="InterPro" id="IPR052725">
    <property type="entry name" value="GS_Type-3"/>
</dbReference>
<dbReference type="SMART" id="SM01230">
    <property type="entry name" value="Gln-synt_C"/>
    <property type="match status" value="1"/>
</dbReference>
<dbReference type="GO" id="GO:0006412">
    <property type="term" value="P:translation"/>
    <property type="evidence" value="ECO:0007669"/>
    <property type="project" value="InterPro"/>
</dbReference>
<proteinExistence type="inferred from homology"/>
<evidence type="ECO:0000313" key="8">
    <source>
        <dbReference type="EMBL" id="KAF4677002.1"/>
    </source>
</evidence>
<dbReference type="Pfam" id="PF00120">
    <property type="entry name" value="Gln-synt_C"/>
    <property type="match status" value="1"/>
</dbReference>
<dbReference type="Gene3D" id="1.10.10.1760">
    <property type="entry name" value="60S ribosomal protein L36"/>
    <property type="match status" value="1"/>
</dbReference>
<evidence type="ECO:0000313" key="9">
    <source>
        <dbReference type="Proteomes" id="UP000591131"/>
    </source>
</evidence>
<dbReference type="PANTHER" id="PTHR42974">
    <property type="entry name" value="GLUTAMINE SYNTHETASE"/>
    <property type="match status" value="1"/>
</dbReference>
<feature type="domain" description="GS beta-grasp" evidence="6">
    <location>
        <begin position="250"/>
        <end position="343"/>
    </location>
</feature>
<evidence type="ECO:0000256" key="1">
    <source>
        <dbReference type="ARBA" id="ARBA00006509"/>
    </source>
</evidence>
<dbReference type="InterPro" id="IPR038097">
    <property type="entry name" value="Ribosomal_eL36_sf"/>
</dbReference>
<dbReference type="InterPro" id="IPR014746">
    <property type="entry name" value="Gln_synth/guanido_kin_cat_dom"/>
</dbReference>
<keyword evidence="3" id="KW-0687">Ribonucleoprotein</keyword>
<evidence type="ECO:0000259" key="7">
    <source>
        <dbReference type="PROSITE" id="PS51987"/>
    </source>
</evidence>
<evidence type="ECO:0000256" key="5">
    <source>
        <dbReference type="RuleBase" id="RU000384"/>
    </source>
</evidence>